<keyword evidence="2" id="KW-1185">Reference proteome</keyword>
<name>A0AAD4NYM8_PERFH</name>
<feature type="non-terminal residue" evidence="1">
    <location>
        <position position="1"/>
    </location>
</feature>
<dbReference type="Proteomes" id="UP001190926">
    <property type="component" value="Unassembled WGS sequence"/>
</dbReference>
<dbReference type="AlphaFoldDB" id="A0AAD4NYM8"/>
<sequence>TAVNWWDKMVSPMRKVWVRLSRKISFRKTGLIKLHKDVRRCEYEDVHILWEMLQRNEADIARRRKGQSWKFQWTQCPPLLCR</sequence>
<reference evidence="1 2" key="1">
    <citation type="journal article" date="2021" name="Nat. Commun.">
        <title>Incipient diploidization of the medicinal plant Perilla within 10,000 years.</title>
        <authorList>
            <person name="Zhang Y."/>
            <person name="Shen Q."/>
            <person name="Leng L."/>
            <person name="Zhang D."/>
            <person name="Chen S."/>
            <person name="Shi Y."/>
            <person name="Ning Z."/>
            <person name="Chen S."/>
        </authorList>
    </citation>
    <scope>NUCLEOTIDE SEQUENCE [LARGE SCALE GENOMIC DNA]</scope>
    <source>
        <strain evidence="2">cv. PC099</strain>
    </source>
</reference>
<dbReference type="EMBL" id="SDAM02029331">
    <property type="protein sequence ID" value="KAH6757321.1"/>
    <property type="molecule type" value="Genomic_DNA"/>
</dbReference>
<proteinExistence type="predicted"/>
<dbReference type="PANTHER" id="PTHR33181">
    <property type="entry name" value="OS01G0778500 PROTEIN"/>
    <property type="match status" value="1"/>
</dbReference>
<protein>
    <submittedName>
        <fullName evidence="1">Uncharacterized protein</fullName>
    </submittedName>
</protein>
<dbReference type="PANTHER" id="PTHR33181:SF58">
    <property type="match status" value="1"/>
</dbReference>
<accession>A0AAD4NYM8</accession>
<gene>
    <name evidence="1" type="ORF">C2S53_020899</name>
</gene>
<evidence type="ECO:0000313" key="1">
    <source>
        <dbReference type="EMBL" id="KAH6757321.1"/>
    </source>
</evidence>
<organism evidence="1 2">
    <name type="scientific">Perilla frutescens var. hirtella</name>
    <name type="common">Perilla citriodora</name>
    <name type="synonym">Perilla setoyensis</name>
    <dbReference type="NCBI Taxonomy" id="608512"/>
    <lineage>
        <taxon>Eukaryota</taxon>
        <taxon>Viridiplantae</taxon>
        <taxon>Streptophyta</taxon>
        <taxon>Embryophyta</taxon>
        <taxon>Tracheophyta</taxon>
        <taxon>Spermatophyta</taxon>
        <taxon>Magnoliopsida</taxon>
        <taxon>eudicotyledons</taxon>
        <taxon>Gunneridae</taxon>
        <taxon>Pentapetalae</taxon>
        <taxon>asterids</taxon>
        <taxon>lamiids</taxon>
        <taxon>Lamiales</taxon>
        <taxon>Lamiaceae</taxon>
        <taxon>Nepetoideae</taxon>
        <taxon>Elsholtzieae</taxon>
        <taxon>Perilla</taxon>
    </lineage>
</organism>
<comment type="caution">
    <text evidence="1">The sequence shown here is derived from an EMBL/GenBank/DDBJ whole genome shotgun (WGS) entry which is preliminary data.</text>
</comment>
<evidence type="ECO:0000313" key="2">
    <source>
        <dbReference type="Proteomes" id="UP001190926"/>
    </source>
</evidence>